<evidence type="ECO:0008006" key="6">
    <source>
        <dbReference type="Google" id="ProtNLM"/>
    </source>
</evidence>
<keyword evidence="5" id="KW-1185">Reference proteome</keyword>
<dbReference type="InterPro" id="IPR018193">
    <property type="entry name" value="Glyc_kinase_flavodox-like_fold"/>
</dbReference>
<dbReference type="STRING" id="1220188.A0A4S3JAQ5"/>
<accession>A0A4S3JAQ5</accession>
<name>A0A4S3JAQ5_9EURO</name>
<dbReference type="InterPro" id="IPR018197">
    <property type="entry name" value="Glycerate_kinase_RE-like"/>
</dbReference>
<dbReference type="NCBIfam" id="TIGR00045">
    <property type="entry name" value="glycerate kinase"/>
    <property type="match status" value="1"/>
</dbReference>
<dbReference type="Gene3D" id="3.90.1510.10">
    <property type="entry name" value="Glycerate kinase, domain 2"/>
    <property type="match status" value="1"/>
</dbReference>
<comment type="similarity">
    <text evidence="1">Belongs to the glycerate kinase type-1 family.</text>
</comment>
<reference evidence="4 5" key="1">
    <citation type="submission" date="2019-03" db="EMBL/GenBank/DDBJ databases">
        <title>The genome sequence of a newly discovered highly antifungal drug resistant Aspergillus species, Aspergillus tanneri NIH 1004.</title>
        <authorList>
            <person name="Mounaud S."/>
            <person name="Singh I."/>
            <person name="Joardar V."/>
            <person name="Pakala S."/>
            <person name="Pakala S."/>
            <person name="Venepally P."/>
            <person name="Hoover J."/>
            <person name="Nierman W."/>
            <person name="Chung J."/>
            <person name="Losada L."/>
        </authorList>
    </citation>
    <scope>NUCLEOTIDE SEQUENCE [LARGE SCALE GENOMIC DNA]</scope>
    <source>
        <strain evidence="4 5">NIH1004</strain>
    </source>
</reference>
<dbReference type="PANTHER" id="PTHR21599:SF0">
    <property type="entry name" value="GLYCERATE KINASE"/>
    <property type="match status" value="1"/>
</dbReference>
<dbReference type="PANTHER" id="PTHR21599">
    <property type="entry name" value="GLYCERATE KINASE"/>
    <property type="match status" value="1"/>
</dbReference>
<dbReference type="EMBL" id="SOSA01000362">
    <property type="protein sequence ID" value="THC92062.1"/>
    <property type="molecule type" value="Genomic_DNA"/>
</dbReference>
<evidence type="ECO:0000256" key="3">
    <source>
        <dbReference type="ARBA" id="ARBA00022777"/>
    </source>
</evidence>
<proteinExistence type="inferred from homology"/>
<evidence type="ECO:0000313" key="4">
    <source>
        <dbReference type="EMBL" id="THC92062.1"/>
    </source>
</evidence>
<keyword evidence="3" id="KW-0418">Kinase</keyword>
<gene>
    <name evidence="4" type="ORF">EYZ11_008470</name>
</gene>
<evidence type="ECO:0000256" key="1">
    <source>
        <dbReference type="ARBA" id="ARBA00006284"/>
    </source>
</evidence>
<dbReference type="Pfam" id="PF02595">
    <property type="entry name" value="Gly_kinase"/>
    <property type="match status" value="1"/>
</dbReference>
<dbReference type="GO" id="GO:0031388">
    <property type="term" value="P:organic acid phosphorylation"/>
    <property type="evidence" value="ECO:0007669"/>
    <property type="project" value="InterPro"/>
</dbReference>
<organism evidence="4 5">
    <name type="scientific">Aspergillus tanneri</name>
    <dbReference type="NCBI Taxonomy" id="1220188"/>
    <lineage>
        <taxon>Eukaryota</taxon>
        <taxon>Fungi</taxon>
        <taxon>Dikarya</taxon>
        <taxon>Ascomycota</taxon>
        <taxon>Pezizomycotina</taxon>
        <taxon>Eurotiomycetes</taxon>
        <taxon>Eurotiomycetidae</taxon>
        <taxon>Eurotiales</taxon>
        <taxon>Aspergillaceae</taxon>
        <taxon>Aspergillus</taxon>
        <taxon>Aspergillus subgen. Circumdati</taxon>
    </lineage>
</organism>
<dbReference type="Gene3D" id="3.40.50.10350">
    <property type="entry name" value="Glycerate kinase, domain 1"/>
    <property type="match status" value="1"/>
</dbReference>
<evidence type="ECO:0000313" key="5">
    <source>
        <dbReference type="Proteomes" id="UP000308092"/>
    </source>
</evidence>
<keyword evidence="2" id="KW-0808">Transferase</keyword>
<dbReference type="PIRSF" id="PIRSF006078">
    <property type="entry name" value="GlxK"/>
    <property type="match status" value="1"/>
</dbReference>
<dbReference type="InterPro" id="IPR036129">
    <property type="entry name" value="Glycerate_kinase_sf"/>
</dbReference>
<dbReference type="GO" id="GO:0008887">
    <property type="term" value="F:glycerate kinase activity"/>
    <property type="evidence" value="ECO:0007669"/>
    <property type="project" value="InterPro"/>
</dbReference>
<dbReference type="Proteomes" id="UP000308092">
    <property type="component" value="Unassembled WGS sequence"/>
</dbReference>
<protein>
    <recommendedName>
        <fullName evidence="6">Glycerate kinase</fullName>
    </recommendedName>
</protein>
<dbReference type="SUPFAM" id="SSF110738">
    <property type="entry name" value="Glycerate kinase I"/>
    <property type="match status" value="1"/>
</dbReference>
<evidence type="ECO:0000256" key="2">
    <source>
        <dbReference type="ARBA" id="ARBA00022679"/>
    </source>
</evidence>
<dbReference type="AlphaFoldDB" id="A0A4S3JAQ5"/>
<comment type="caution">
    <text evidence="4">The sequence shown here is derived from an EMBL/GenBank/DDBJ whole genome shotgun (WGS) entry which is preliminary data.</text>
</comment>
<sequence>MRVLVCPTGFKGSIEPHIAADCIERGILRGVPDATIRNVPLADGGEGFTHALVAATGGNIRHTTVMGPTRVPIPSFYGILEGSGQKTAVIEMAAAAGLSLVPRTCRDPCVTTTFGVGQLITAALDEDVQRIIIGCGDSGTSDGGAGMLQALGARLVDAKGMELPYAGGGQSLVSIAGIDFSHIHQRLREVQIEAVCNWDNVLCGPKGVARVYGPQKGANEQQTELLAAAMDTYATVAQRTLGVNVSQLPGSGASGGLGTGLLLIGAVLRPRYEAILEYFNLDDLFDNCDLVFTAEGGIDDQTPRGKIPAEVAMRAEKHHIPVIALAGTVGPNADLNYHVGINAYVSILQQPSTLEEAIRDTERLLTDSAECAMRMVMVGKLLGSAAASKDTKRSLSDCCHARRYTNNMANNHGGSINGNHLKRLQSQ</sequence>
<dbReference type="InterPro" id="IPR004381">
    <property type="entry name" value="Glycerate_kinase"/>
</dbReference>
<dbReference type="VEuPathDB" id="FungiDB:EYZ11_008470"/>